<organism evidence="1 2">
    <name type="scientific">Pseudomonas phage phCDa</name>
    <dbReference type="NCBI Taxonomy" id="2268587"/>
    <lineage>
        <taxon>Viruses</taxon>
        <taxon>Duplodnaviria</taxon>
        <taxon>Heunggongvirae</taxon>
        <taxon>Uroviricota</taxon>
        <taxon>Caudoviricetes</taxon>
        <taxon>Schitoviridae</taxon>
        <taxon>Shizishanvirus</taxon>
        <taxon>Shizishanvirus phCDa</taxon>
    </lineage>
</organism>
<accession>A0A2Z5H8K4</accession>
<gene>
    <name evidence="1" type="ORF">phCDa_57</name>
</gene>
<dbReference type="Proteomes" id="UP000252224">
    <property type="component" value="Segment"/>
</dbReference>
<keyword evidence="2" id="KW-1185">Reference proteome</keyword>
<protein>
    <submittedName>
        <fullName evidence="1">Uncharacterized protein</fullName>
    </submittedName>
</protein>
<sequence length="119" mass="13447">MNRFSFAAGVCLECPNRHNVPGEQNNVKKIGEPRRHEIDEVQVQRIAFLVEESDVGKTQKMYLGKDPYTFLPDDVGRLLEVVKNKSPGFMSWGFGSAFADLRKQYPETKPYIGAPSAQE</sequence>
<reference evidence="1 2" key="1">
    <citation type="submission" date="2018-05" db="EMBL/GenBank/DDBJ databases">
        <title>Genomic characterization of a novel Pseudomonas phage phCDa.</title>
        <authorList>
            <person name="Chen C."/>
            <person name="Lu D."/>
            <person name="Wang J."/>
            <person name="Fu R."/>
        </authorList>
    </citation>
    <scope>NUCLEOTIDE SEQUENCE [LARGE SCALE GENOMIC DNA]</scope>
</reference>
<name>A0A2Z5H8K4_9CAUD</name>
<evidence type="ECO:0000313" key="2">
    <source>
        <dbReference type="Proteomes" id="UP000252224"/>
    </source>
</evidence>
<evidence type="ECO:0000313" key="1">
    <source>
        <dbReference type="EMBL" id="AXC36501.1"/>
    </source>
</evidence>
<dbReference type="EMBL" id="MH382836">
    <property type="protein sequence ID" value="AXC36501.1"/>
    <property type="molecule type" value="Genomic_DNA"/>
</dbReference>
<proteinExistence type="predicted"/>